<dbReference type="Proteomes" id="UP000249341">
    <property type="component" value="Unassembled WGS sequence"/>
</dbReference>
<evidence type="ECO:0000256" key="2">
    <source>
        <dbReference type="SAM" id="Phobius"/>
    </source>
</evidence>
<organism evidence="3 4">
    <name type="scientific">Actinoplanes lutulentus</name>
    <dbReference type="NCBI Taxonomy" id="1287878"/>
    <lineage>
        <taxon>Bacteria</taxon>
        <taxon>Bacillati</taxon>
        <taxon>Actinomycetota</taxon>
        <taxon>Actinomycetes</taxon>
        <taxon>Micromonosporales</taxon>
        <taxon>Micromonosporaceae</taxon>
        <taxon>Actinoplanes</taxon>
    </lineage>
</organism>
<gene>
    <name evidence="3" type="ORF">B0I29_104486</name>
</gene>
<reference evidence="3 4" key="1">
    <citation type="submission" date="2018-06" db="EMBL/GenBank/DDBJ databases">
        <title>Genomic Encyclopedia of Type Strains, Phase III (KMG-III): the genomes of soil and plant-associated and newly described type strains.</title>
        <authorList>
            <person name="Whitman W."/>
        </authorList>
    </citation>
    <scope>NUCLEOTIDE SEQUENCE [LARGE SCALE GENOMIC DNA]</scope>
    <source>
        <strain evidence="3 4">CGMCC 4.7090</strain>
    </source>
</reference>
<dbReference type="AlphaFoldDB" id="A0A327ZGL8"/>
<feature type="transmembrane region" description="Helical" evidence="2">
    <location>
        <begin position="27"/>
        <end position="48"/>
    </location>
</feature>
<dbReference type="EMBL" id="QLMJ01000004">
    <property type="protein sequence ID" value="RAK39944.1"/>
    <property type="molecule type" value="Genomic_DNA"/>
</dbReference>
<sequence>MTRTVRSRRAEIANQPLYARTLRLRHLAPSGLLCFVFLEGTLVLGILLALAELVSWWGVLVLPITVALMVKFNDLIAGALTHQHVVADPTTVRASVLRSAAMPDSHDDDSAFSQAQTMITGAAPAVEHRMTGLGFGFASSGSEQTGALFGFPGSDQNPRQFSPADHEQPASIFSGYGQAAQPGYGSAGADQPAGYGLAGADQPGYGLVGAEQPGFEIAGADQRGYGFAGSGQPGHAQGNGAVFGLSGAGQAPGGFGQAQGSYGQAPGSYGQAPGSFEQTPGGLGQAPGGFGQVPSGFGYAGANAGDGYGDPGYPGGQNGYGPAANYAHADGQPRPGVPAVGAPARRQWADQLDVRQQMARQAAARRYE</sequence>
<protein>
    <submittedName>
        <fullName evidence="3">Uncharacterized protein</fullName>
    </submittedName>
</protein>
<feature type="transmembrane region" description="Helical" evidence="2">
    <location>
        <begin position="54"/>
        <end position="72"/>
    </location>
</feature>
<feature type="region of interest" description="Disordered" evidence="1">
    <location>
        <begin position="324"/>
        <end position="344"/>
    </location>
</feature>
<evidence type="ECO:0000313" key="4">
    <source>
        <dbReference type="Proteomes" id="UP000249341"/>
    </source>
</evidence>
<name>A0A327ZGL8_9ACTN</name>
<keyword evidence="2" id="KW-0812">Transmembrane</keyword>
<evidence type="ECO:0000313" key="3">
    <source>
        <dbReference type="EMBL" id="RAK39944.1"/>
    </source>
</evidence>
<accession>A0A327ZGL8</accession>
<keyword evidence="4" id="KW-1185">Reference proteome</keyword>
<keyword evidence="2" id="KW-1133">Transmembrane helix</keyword>
<keyword evidence="2" id="KW-0472">Membrane</keyword>
<comment type="caution">
    <text evidence="3">The sequence shown here is derived from an EMBL/GenBank/DDBJ whole genome shotgun (WGS) entry which is preliminary data.</text>
</comment>
<proteinExistence type="predicted"/>
<dbReference type="OrthoDB" id="3403959at2"/>
<dbReference type="RefSeq" id="WP_111649110.1">
    <property type="nucleotide sequence ID" value="NZ_JACHWI010000001.1"/>
</dbReference>
<evidence type="ECO:0000256" key="1">
    <source>
        <dbReference type="SAM" id="MobiDB-lite"/>
    </source>
</evidence>